<evidence type="ECO:0000256" key="2">
    <source>
        <dbReference type="ARBA" id="ARBA00022833"/>
    </source>
</evidence>
<evidence type="ECO:0000256" key="4">
    <source>
        <dbReference type="SAM" id="MobiDB-lite"/>
    </source>
</evidence>
<dbReference type="GO" id="GO:0008270">
    <property type="term" value="F:zinc ion binding"/>
    <property type="evidence" value="ECO:0007669"/>
    <property type="project" value="UniProtKB-KW"/>
</dbReference>
<evidence type="ECO:0000256" key="3">
    <source>
        <dbReference type="PROSITE-ProRule" id="PRU00175"/>
    </source>
</evidence>
<dbReference type="Pfam" id="PF13639">
    <property type="entry name" value="zf-RING_2"/>
    <property type="match status" value="1"/>
</dbReference>
<dbReference type="Gene3D" id="3.30.40.10">
    <property type="entry name" value="Zinc/RING finger domain, C3HC4 (zinc finger)"/>
    <property type="match status" value="1"/>
</dbReference>
<proteinExistence type="predicted"/>
<evidence type="ECO:0000313" key="6">
    <source>
        <dbReference type="EMBL" id="KAI6657702.1"/>
    </source>
</evidence>
<protein>
    <submittedName>
        <fullName evidence="6">E3 ubiquitin-protein ligase</fullName>
    </submittedName>
</protein>
<dbReference type="PROSITE" id="PS50089">
    <property type="entry name" value="ZF_RING_2"/>
    <property type="match status" value="1"/>
</dbReference>
<evidence type="ECO:0000313" key="7">
    <source>
        <dbReference type="Proteomes" id="UP001165289"/>
    </source>
</evidence>
<dbReference type="InterPro" id="IPR051073">
    <property type="entry name" value="ZNRF3_Arkadia_E3_ligases"/>
</dbReference>
<accession>A0AAV7K9D6</accession>
<dbReference type="PANTHER" id="PTHR16200">
    <property type="entry name" value="RING ZINC FINGER"/>
    <property type="match status" value="1"/>
</dbReference>
<keyword evidence="2" id="KW-0862">Zinc</keyword>
<dbReference type="Proteomes" id="UP001165289">
    <property type="component" value="Unassembled WGS sequence"/>
</dbReference>
<feature type="compositionally biased region" description="Low complexity" evidence="4">
    <location>
        <begin position="89"/>
        <end position="98"/>
    </location>
</feature>
<keyword evidence="7" id="KW-1185">Reference proteome</keyword>
<comment type="caution">
    <text evidence="6">The sequence shown here is derived from an EMBL/GenBank/DDBJ whole genome shotgun (WGS) entry which is preliminary data.</text>
</comment>
<evidence type="ECO:0000256" key="1">
    <source>
        <dbReference type="ARBA" id="ARBA00022771"/>
    </source>
</evidence>
<dbReference type="InterPro" id="IPR001841">
    <property type="entry name" value="Znf_RING"/>
</dbReference>
<reference evidence="6 7" key="1">
    <citation type="journal article" date="2023" name="BMC Biol.">
        <title>The compact genome of the sponge Oopsacas minuta (Hexactinellida) is lacking key metazoan core genes.</title>
        <authorList>
            <person name="Santini S."/>
            <person name="Schenkelaars Q."/>
            <person name="Jourda C."/>
            <person name="Duchesne M."/>
            <person name="Belahbib H."/>
            <person name="Rocher C."/>
            <person name="Selva M."/>
            <person name="Riesgo A."/>
            <person name="Vervoort M."/>
            <person name="Leys S.P."/>
            <person name="Kodjabachian L."/>
            <person name="Le Bivic A."/>
            <person name="Borchiellini C."/>
            <person name="Claverie J.M."/>
            <person name="Renard E."/>
        </authorList>
    </citation>
    <scope>NUCLEOTIDE SEQUENCE [LARGE SCALE GENOMIC DNA]</scope>
    <source>
        <strain evidence="6">SPO-2</strain>
    </source>
</reference>
<dbReference type="SMART" id="SM00184">
    <property type="entry name" value="RING"/>
    <property type="match status" value="1"/>
</dbReference>
<keyword evidence="1 3" id="KW-0863">Zinc-finger</keyword>
<dbReference type="InterPro" id="IPR013083">
    <property type="entry name" value="Znf_RING/FYVE/PHD"/>
</dbReference>
<evidence type="ECO:0000259" key="5">
    <source>
        <dbReference type="PROSITE" id="PS50089"/>
    </source>
</evidence>
<dbReference type="SUPFAM" id="SSF57850">
    <property type="entry name" value="RING/U-box"/>
    <property type="match status" value="1"/>
</dbReference>
<sequence length="141" mass="15626">MKCSRYSVGDTTSVDGLHDSCSVCLDEFMSGDVIRTLPCTHPFHKDCVDKWLYKKHTCPLCKFDILKGEHEDTSEDTAPEMLETNQEETVTTTTSTTSTITTLNVREGGRPDSAEHEDIQVSISSDELLVPLIGKDDVKSV</sequence>
<dbReference type="FunFam" id="3.30.40.10:FF:000388">
    <property type="entry name" value="Putative RING zinc finger domain superfamily protein"/>
    <property type="match status" value="1"/>
</dbReference>
<dbReference type="EMBL" id="JAKMXF010000111">
    <property type="protein sequence ID" value="KAI6657702.1"/>
    <property type="molecule type" value="Genomic_DNA"/>
</dbReference>
<gene>
    <name evidence="6" type="ORF">LOD99_447</name>
</gene>
<name>A0AAV7K9D6_9METZ</name>
<organism evidence="6 7">
    <name type="scientific">Oopsacas minuta</name>
    <dbReference type="NCBI Taxonomy" id="111878"/>
    <lineage>
        <taxon>Eukaryota</taxon>
        <taxon>Metazoa</taxon>
        <taxon>Porifera</taxon>
        <taxon>Hexactinellida</taxon>
        <taxon>Hexasterophora</taxon>
        <taxon>Lyssacinosida</taxon>
        <taxon>Leucopsacidae</taxon>
        <taxon>Oopsacas</taxon>
    </lineage>
</organism>
<feature type="domain" description="RING-type" evidence="5">
    <location>
        <begin position="21"/>
        <end position="62"/>
    </location>
</feature>
<dbReference type="AlphaFoldDB" id="A0AAV7K9D6"/>
<keyword evidence="1 3" id="KW-0479">Metal-binding</keyword>
<feature type="region of interest" description="Disordered" evidence="4">
    <location>
        <begin position="72"/>
        <end position="98"/>
    </location>
</feature>